<keyword evidence="4" id="KW-0489">Methyltransferase</keyword>
<comment type="similarity">
    <text evidence="2">Belongs to the methyltransferase superfamily. HEN1 family.</text>
</comment>
<evidence type="ECO:0000256" key="5">
    <source>
        <dbReference type="ARBA" id="ARBA00022679"/>
    </source>
</evidence>
<keyword evidence="9" id="KW-0694">RNA-binding</keyword>
<gene>
    <name evidence="14 15" type="primary">LOC106808350</name>
</gene>
<evidence type="ECO:0000256" key="9">
    <source>
        <dbReference type="ARBA" id="ARBA00022884"/>
    </source>
</evidence>
<keyword evidence="5" id="KW-0808">Transferase</keyword>
<dbReference type="RefSeq" id="XP_014666523.1">
    <property type="nucleotide sequence ID" value="XM_014811037.1"/>
</dbReference>
<reference evidence="14 15" key="1">
    <citation type="submission" date="2025-05" db="UniProtKB">
        <authorList>
            <consortium name="RefSeq"/>
        </authorList>
    </citation>
    <scope>IDENTIFICATION</scope>
</reference>
<evidence type="ECO:0000256" key="6">
    <source>
        <dbReference type="ARBA" id="ARBA00022691"/>
    </source>
</evidence>
<keyword evidence="7" id="KW-0479">Metal-binding</keyword>
<evidence type="ECO:0000256" key="12">
    <source>
        <dbReference type="ARBA" id="ARBA00048418"/>
    </source>
</evidence>
<evidence type="ECO:0000256" key="3">
    <source>
        <dbReference type="ARBA" id="ARBA00021330"/>
    </source>
</evidence>
<name>A0ABM1E2V2_PRICU</name>
<dbReference type="GeneID" id="106808350"/>
<dbReference type="InterPro" id="IPR026610">
    <property type="entry name" value="Hen1"/>
</dbReference>
<dbReference type="PANTHER" id="PTHR21404:SF3">
    <property type="entry name" value="SMALL RNA 2'-O-METHYLTRANSFERASE"/>
    <property type="match status" value="1"/>
</dbReference>
<dbReference type="PANTHER" id="PTHR21404">
    <property type="entry name" value="HEN1"/>
    <property type="match status" value="1"/>
</dbReference>
<dbReference type="Gene3D" id="3.40.50.150">
    <property type="entry name" value="Vaccinia Virus protein VP39"/>
    <property type="match status" value="1"/>
</dbReference>
<protein>
    <recommendedName>
        <fullName evidence="3">Small RNA 2'-O-methyltransferase</fullName>
        <ecNumber evidence="11">2.1.1.386</ecNumber>
    </recommendedName>
</protein>
<keyword evidence="10" id="KW-0943">RNA-mediated gene silencing</keyword>
<dbReference type="SUPFAM" id="SSF53335">
    <property type="entry name" value="S-adenosyl-L-methionine-dependent methyltransferases"/>
    <property type="match status" value="1"/>
</dbReference>
<organism evidence="13 14">
    <name type="scientific">Priapulus caudatus</name>
    <name type="common">Priapulid worm</name>
    <dbReference type="NCBI Taxonomy" id="37621"/>
    <lineage>
        <taxon>Eukaryota</taxon>
        <taxon>Metazoa</taxon>
        <taxon>Ecdysozoa</taxon>
        <taxon>Scalidophora</taxon>
        <taxon>Priapulida</taxon>
        <taxon>Priapulimorpha</taxon>
        <taxon>Priapulimorphida</taxon>
        <taxon>Priapulidae</taxon>
        <taxon>Priapulus</taxon>
    </lineage>
</organism>
<accession>A0ABM1E2V2</accession>
<dbReference type="Proteomes" id="UP000695022">
    <property type="component" value="Unplaced"/>
</dbReference>
<comment type="catalytic activity">
    <reaction evidence="12">
        <text>small RNA 3'-end nucleotide + S-adenosyl-L-methionine = small RNA 3'-end 2'-O-methylnucleotide + S-adenosyl-L-homocysteine + H(+)</text>
        <dbReference type="Rhea" id="RHEA:37887"/>
        <dbReference type="Rhea" id="RHEA-COMP:10415"/>
        <dbReference type="Rhea" id="RHEA-COMP:10416"/>
        <dbReference type="ChEBI" id="CHEBI:15378"/>
        <dbReference type="ChEBI" id="CHEBI:57856"/>
        <dbReference type="ChEBI" id="CHEBI:59789"/>
        <dbReference type="ChEBI" id="CHEBI:74896"/>
        <dbReference type="ChEBI" id="CHEBI:74898"/>
        <dbReference type="EC" id="2.1.1.386"/>
    </reaction>
</comment>
<evidence type="ECO:0000256" key="2">
    <source>
        <dbReference type="ARBA" id="ARBA00009026"/>
    </source>
</evidence>
<dbReference type="EC" id="2.1.1.386" evidence="11"/>
<sequence>MSMSDQIPERELNDSESKFDPPLYIQRYEHVCDVIQGSDDHKVLMVADFGCSNCKMLKYMKKIKDIRKLIGVDIDRNILKQYSFRIEPSLWEHVHVRSSPLTTQLFCGSIAEFDKRLADVDAVTMVEVIEHLPPEMLSAFPDILFGQLHPYLVVITTPNSEYNVVFKDLVGMRHWDHKFEWTREEFENWCDRIASQYNYSVKFSGVGDPPPTMESVGFCSQIGVFTSNDQLDRSNTDNNATMPYELVAEVKYPWKPEQSRDEQLLNEVRYYISFLSRNPIDGESESIGSNTESDAHSVASCDSNTIVVHLEELLSYSKINVLCNSIEELRCFILGAKEWQLNDSGTAILLPSDFNEESPDTVSSDTSESS</sequence>
<dbReference type="InterPro" id="IPR029063">
    <property type="entry name" value="SAM-dependent_MTases_sf"/>
</dbReference>
<evidence type="ECO:0000256" key="1">
    <source>
        <dbReference type="ARBA" id="ARBA00001946"/>
    </source>
</evidence>
<evidence type="ECO:0000256" key="4">
    <source>
        <dbReference type="ARBA" id="ARBA00022603"/>
    </source>
</evidence>
<proteinExistence type="inferred from homology"/>
<evidence type="ECO:0000313" key="15">
    <source>
        <dbReference type="RefSeq" id="XP_014666524.1"/>
    </source>
</evidence>
<keyword evidence="8" id="KW-0460">Magnesium</keyword>
<dbReference type="RefSeq" id="XP_014666524.1">
    <property type="nucleotide sequence ID" value="XM_014811038.1"/>
</dbReference>
<evidence type="ECO:0000256" key="11">
    <source>
        <dbReference type="ARBA" id="ARBA00035025"/>
    </source>
</evidence>
<comment type="cofactor">
    <cofactor evidence="1">
        <name>Mg(2+)</name>
        <dbReference type="ChEBI" id="CHEBI:18420"/>
    </cofactor>
</comment>
<evidence type="ECO:0000256" key="8">
    <source>
        <dbReference type="ARBA" id="ARBA00022842"/>
    </source>
</evidence>
<keyword evidence="13" id="KW-1185">Reference proteome</keyword>
<evidence type="ECO:0000313" key="13">
    <source>
        <dbReference type="Proteomes" id="UP000695022"/>
    </source>
</evidence>
<evidence type="ECO:0000256" key="10">
    <source>
        <dbReference type="ARBA" id="ARBA00023158"/>
    </source>
</evidence>
<evidence type="ECO:0000256" key="7">
    <source>
        <dbReference type="ARBA" id="ARBA00022723"/>
    </source>
</evidence>
<evidence type="ECO:0000313" key="14">
    <source>
        <dbReference type="RefSeq" id="XP_014666523.1"/>
    </source>
</evidence>
<keyword evidence="6" id="KW-0949">S-adenosyl-L-methionine</keyword>